<feature type="transmembrane region" description="Helical" evidence="7">
    <location>
        <begin position="376"/>
        <end position="402"/>
    </location>
</feature>
<evidence type="ECO:0000256" key="3">
    <source>
        <dbReference type="ARBA" id="ARBA00022692"/>
    </source>
</evidence>
<dbReference type="Pfam" id="PF07690">
    <property type="entry name" value="MFS_1"/>
    <property type="match status" value="1"/>
</dbReference>
<sequence>MAGLIQTVFLISFMLGSPLCGYLGDRFDRKQIIVVGMTLWLTAIISSTLVPAEYFWMFLLFRGIVGIGEASYANICPSIISDLFVGKTRSRMFMIYCFAVPVGSGFGFVIGTNVASLMGAWQWGVRVTAIGGIVALILLVILVDEPKRGAAEEEVVGADVNHETPSSYWQDIKALVSIPTFVTCTWAYTSLVFVTGTLSWWEPTIIQYSFAWNRGLNSTQQLPKSEKNQIGLIFGTIVTVSGLIGVSVGAFLSETLRQGYGIFRPFKTERAQPIVAGIGTLIAALLLFFVFLIGHKSITVVWILLFFLSMCISFNWSLNVDLLMSVIVPWRRNTASSYFILISHLFGDASGPYIIGTISDASRKSIDTPRTQYISLVKSCSVTVVLLCISGLLYMICAVVLIKDQLKFRKQMG</sequence>
<reference evidence="9 10" key="1">
    <citation type="submission" date="2013-11" db="EMBL/GenBank/DDBJ databases">
        <title>Draft genome of the bovine lungworm Dictyocaulus viviparus.</title>
        <authorList>
            <person name="Mitreva M."/>
        </authorList>
    </citation>
    <scope>NUCLEOTIDE SEQUENCE [LARGE SCALE GENOMIC DNA]</scope>
    <source>
        <strain evidence="9 10">HannoverDv2000</strain>
    </source>
</reference>
<keyword evidence="4 7" id="KW-1133">Transmembrane helix</keyword>
<dbReference type="CDD" id="cd17328">
    <property type="entry name" value="MFS_spinster_like"/>
    <property type="match status" value="1"/>
</dbReference>
<dbReference type="OrthoDB" id="6770063at2759"/>
<dbReference type="Proteomes" id="UP000053766">
    <property type="component" value="Unassembled WGS sequence"/>
</dbReference>
<evidence type="ECO:0000256" key="5">
    <source>
        <dbReference type="ARBA" id="ARBA00023136"/>
    </source>
</evidence>
<keyword evidence="3 7" id="KW-0812">Transmembrane</keyword>
<comment type="similarity">
    <text evidence="6">Belongs to the major facilitator superfamily. Spinster (TC 2.A.1.49) family.</text>
</comment>
<evidence type="ECO:0000256" key="7">
    <source>
        <dbReference type="SAM" id="Phobius"/>
    </source>
</evidence>
<dbReference type="InterPro" id="IPR011701">
    <property type="entry name" value="MFS"/>
</dbReference>
<feature type="transmembrane region" description="Helical" evidence="7">
    <location>
        <begin position="230"/>
        <end position="253"/>
    </location>
</feature>
<dbReference type="Gene3D" id="1.20.1250.20">
    <property type="entry name" value="MFS general substrate transporter like domains"/>
    <property type="match status" value="1"/>
</dbReference>
<dbReference type="PANTHER" id="PTHR23505:SF79">
    <property type="entry name" value="PROTEIN SPINSTER"/>
    <property type="match status" value="1"/>
</dbReference>
<proteinExistence type="inferred from homology"/>
<dbReference type="InterPro" id="IPR020846">
    <property type="entry name" value="MFS_dom"/>
</dbReference>
<dbReference type="SUPFAM" id="SSF103473">
    <property type="entry name" value="MFS general substrate transporter"/>
    <property type="match status" value="1"/>
</dbReference>
<feature type="transmembrane region" description="Helical" evidence="7">
    <location>
        <begin position="123"/>
        <end position="143"/>
    </location>
</feature>
<feature type="transmembrane region" description="Helical" evidence="7">
    <location>
        <begin position="274"/>
        <end position="294"/>
    </location>
</feature>
<evidence type="ECO:0000313" key="10">
    <source>
        <dbReference type="Proteomes" id="UP000053766"/>
    </source>
</evidence>
<evidence type="ECO:0000256" key="4">
    <source>
        <dbReference type="ARBA" id="ARBA00022989"/>
    </source>
</evidence>
<feature type="transmembrane region" description="Helical" evidence="7">
    <location>
        <begin position="6"/>
        <end position="24"/>
    </location>
</feature>
<protein>
    <submittedName>
        <fullName evidence="9">Transporter, major facilitator family protein</fullName>
    </submittedName>
</protein>
<evidence type="ECO:0000256" key="6">
    <source>
        <dbReference type="ARBA" id="ARBA00024338"/>
    </source>
</evidence>
<dbReference type="EMBL" id="KN716207">
    <property type="protein sequence ID" value="KJH50384.1"/>
    <property type="molecule type" value="Genomic_DNA"/>
</dbReference>
<comment type="subcellular location">
    <subcellularLocation>
        <location evidence="1">Membrane</location>
        <topology evidence="1">Multi-pass membrane protein</topology>
    </subcellularLocation>
</comment>
<dbReference type="GO" id="GO:0016020">
    <property type="term" value="C:membrane"/>
    <property type="evidence" value="ECO:0007669"/>
    <property type="project" value="UniProtKB-SubCell"/>
</dbReference>
<name>A0A0D8Y2Y9_DICVI</name>
<dbReference type="PANTHER" id="PTHR23505">
    <property type="entry name" value="SPINSTER"/>
    <property type="match status" value="1"/>
</dbReference>
<evidence type="ECO:0000313" key="9">
    <source>
        <dbReference type="EMBL" id="KJH50384.1"/>
    </source>
</evidence>
<dbReference type="PROSITE" id="PS50850">
    <property type="entry name" value="MFS"/>
    <property type="match status" value="1"/>
</dbReference>
<keyword evidence="2" id="KW-0813">Transport</keyword>
<feature type="transmembrane region" description="Helical" evidence="7">
    <location>
        <begin position="174"/>
        <end position="194"/>
    </location>
</feature>
<dbReference type="GO" id="GO:0022857">
    <property type="term" value="F:transmembrane transporter activity"/>
    <property type="evidence" value="ECO:0007669"/>
    <property type="project" value="InterPro"/>
</dbReference>
<gene>
    <name evidence="9" type="ORF">DICVIV_03464</name>
</gene>
<organism evidence="9 10">
    <name type="scientific">Dictyocaulus viviparus</name>
    <name type="common">Bovine lungworm</name>
    <dbReference type="NCBI Taxonomy" id="29172"/>
    <lineage>
        <taxon>Eukaryota</taxon>
        <taxon>Metazoa</taxon>
        <taxon>Ecdysozoa</taxon>
        <taxon>Nematoda</taxon>
        <taxon>Chromadorea</taxon>
        <taxon>Rhabditida</taxon>
        <taxon>Rhabditina</taxon>
        <taxon>Rhabditomorpha</taxon>
        <taxon>Strongyloidea</taxon>
        <taxon>Metastrongylidae</taxon>
        <taxon>Dictyocaulus</taxon>
    </lineage>
</organism>
<feature type="domain" description="Major facilitator superfamily (MFS) profile" evidence="8">
    <location>
        <begin position="1"/>
        <end position="406"/>
    </location>
</feature>
<keyword evidence="10" id="KW-1185">Reference proteome</keyword>
<reference evidence="10" key="2">
    <citation type="journal article" date="2016" name="Sci. Rep.">
        <title>Dictyocaulus viviparus genome, variome and transcriptome elucidate lungworm biology and support future intervention.</title>
        <authorList>
            <person name="McNulty S.N."/>
            <person name="Strube C."/>
            <person name="Rosa B.A."/>
            <person name="Martin J.C."/>
            <person name="Tyagi R."/>
            <person name="Choi Y.J."/>
            <person name="Wang Q."/>
            <person name="Hallsworth Pepin K."/>
            <person name="Zhang X."/>
            <person name="Ozersky P."/>
            <person name="Wilson R.K."/>
            <person name="Sternberg P.W."/>
            <person name="Gasser R.B."/>
            <person name="Mitreva M."/>
        </authorList>
    </citation>
    <scope>NUCLEOTIDE SEQUENCE [LARGE SCALE GENOMIC DNA]</scope>
    <source>
        <strain evidence="10">HannoverDv2000</strain>
    </source>
</reference>
<dbReference type="AlphaFoldDB" id="A0A0D8Y2Y9"/>
<evidence type="ECO:0000256" key="1">
    <source>
        <dbReference type="ARBA" id="ARBA00004141"/>
    </source>
</evidence>
<feature type="transmembrane region" description="Helical" evidence="7">
    <location>
        <begin position="338"/>
        <end position="356"/>
    </location>
</feature>
<dbReference type="InterPro" id="IPR036259">
    <property type="entry name" value="MFS_trans_sf"/>
</dbReference>
<feature type="transmembrane region" description="Helical" evidence="7">
    <location>
        <begin position="93"/>
        <end position="111"/>
    </location>
</feature>
<keyword evidence="5 7" id="KW-0472">Membrane</keyword>
<accession>A0A0D8Y2Y9</accession>
<evidence type="ECO:0000256" key="2">
    <source>
        <dbReference type="ARBA" id="ARBA00022448"/>
    </source>
</evidence>
<feature type="transmembrane region" description="Helical" evidence="7">
    <location>
        <begin position="31"/>
        <end position="49"/>
    </location>
</feature>
<dbReference type="InterPro" id="IPR044770">
    <property type="entry name" value="MFS_spinster-like"/>
</dbReference>
<evidence type="ECO:0000259" key="8">
    <source>
        <dbReference type="PROSITE" id="PS50850"/>
    </source>
</evidence>
<dbReference type="STRING" id="29172.A0A0D8Y2Y9"/>
<feature type="transmembrane region" description="Helical" evidence="7">
    <location>
        <begin position="300"/>
        <end position="318"/>
    </location>
</feature>